<evidence type="ECO:0000256" key="1">
    <source>
        <dbReference type="SAM" id="Phobius"/>
    </source>
</evidence>
<accession>A0A0L8HA28</accession>
<evidence type="ECO:0000313" key="2">
    <source>
        <dbReference type="EMBL" id="KOF85939.1"/>
    </source>
</evidence>
<sequence>MRSPCRTHMVVIHGAWCTLIRRVVMMGVLGFVYMSPRCHFDGMHCSLSQ</sequence>
<gene>
    <name evidence="2" type="ORF">OCBIM_22019521mg</name>
</gene>
<protein>
    <submittedName>
        <fullName evidence="2">Uncharacterized protein</fullName>
    </submittedName>
</protein>
<keyword evidence="1" id="KW-1133">Transmembrane helix</keyword>
<dbReference type="EMBL" id="KQ418781">
    <property type="protein sequence ID" value="KOF85939.1"/>
    <property type="molecule type" value="Genomic_DNA"/>
</dbReference>
<keyword evidence="1" id="KW-0812">Transmembrane</keyword>
<proteinExistence type="predicted"/>
<reference evidence="2" key="1">
    <citation type="submission" date="2015-07" db="EMBL/GenBank/DDBJ databases">
        <title>MeaNS - Measles Nucleotide Surveillance Program.</title>
        <authorList>
            <person name="Tran T."/>
            <person name="Druce J."/>
        </authorList>
    </citation>
    <scope>NUCLEOTIDE SEQUENCE</scope>
    <source>
        <strain evidence="2">UCB-OBI-ISO-001</strain>
        <tissue evidence="2">Gonad</tissue>
    </source>
</reference>
<dbReference type="AlphaFoldDB" id="A0A0L8HA28"/>
<organism evidence="2">
    <name type="scientific">Octopus bimaculoides</name>
    <name type="common">California two-spotted octopus</name>
    <dbReference type="NCBI Taxonomy" id="37653"/>
    <lineage>
        <taxon>Eukaryota</taxon>
        <taxon>Metazoa</taxon>
        <taxon>Spiralia</taxon>
        <taxon>Lophotrochozoa</taxon>
        <taxon>Mollusca</taxon>
        <taxon>Cephalopoda</taxon>
        <taxon>Coleoidea</taxon>
        <taxon>Octopodiformes</taxon>
        <taxon>Octopoda</taxon>
        <taxon>Incirrata</taxon>
        <taxon>Octopodidae</taxon>
        <taxon>Octopus</taxon>
    </lineage>
</organism>
<keyword evidence="1" id="KW-0472">Membrane</keyword>
<name>A0A0L8HA28_OCTBM</name>
<feature type="transmembrane region" description="Helical" evidence="1">
    <location>
        <begin position="12"/>
        <end position="34"/>
    </location>
</feature>